<proteinExistence type="predicted"/>
<accession>A0A0H2V7L3</accession>
<dbReference type="EMBL" id="AE014075">
    <property type="protein sequence ID" value="AAN80367.1"/>
    <property type="molecule type" value="Genomic_DNA"/>
</dbReference>
<dbReference type="KEGG" id="ecc:c1908"/>
<name>A0A0H2V7L3_ECOL6</name>
<gene>
    <name evidence="1" type="ordered locus">c1908</name>
</gene>
<keyword evidence="2" id="KW-1185">Reference proteome</keyword>
<dbReference type="Proteomes" id="UP000001410">
    <property type="component" value="Chromosome"/>
</dbReference>
<reference evidence="1 2" key="1">
    <citation type="journal article" date="2002" name="Proc. Natl. Acad. Sci. U.S.A.">
        <title>Extensive mosaic structure revealed by the complete genome sequence of uropathogenic Escherichia coli.</title>
        <authorList>
            <person name="Welch R.A."/>
            <person name="Burland V."/>
            <person name="Plunkett G.III."/>
            <person name="Redford P."/>
            <person name="Roesch P."/>
            <person name="Rasko D."/>
            <person name="Buckles E.L."/>
            <person name="Liou S.R."/>
            <person name="Boutin A."/>
            <person name="Hackett J."/>
            <person name="Stroud D."/>
            <person name="Mayhew G.F."/>
            <person name="Rose D.J."/>
            <person name="Zhou S."/>
            <person name="Schwartz D.C."/>
            <person name="Perna N.T."/>
            <person name="Mobley H.L."/>
            <person name="Donnenberg M.S."/>
            <person name="Blattner F.R."/>
        </authorList>
    </citation>
    <scope>NUCLEOTIDE SEQUENCE [LARGE SCALE GENOMIC DNA]</scope>
    <source>
        <strain evidence="2">CFT073 / ATCC 700928 / UPEC</strain>
    </source>
</reference>
<dbReference type="HOGENOM" id="CLU_2436114_0_0_6"/>
<organism evidence="1 2">
    <name type="scientific">Escherichia coli O6:H1 (strain CFT073 / ATCC 700928 / UPEC)</name>
    <dbReference type="NCBI Taxonomy" id="199310"/>
    <lineage>
        <taxon>Bacteria</taxon>
        <taxon>Pseudomonadati</taxon>
        <taxon>Pseudomonadota</taxon>
        <taxon>Gammaproteobacteria</taxon>
        <taxon>Enterobacterales</taxon>
        <taxon>Enterobacteriaceae</taxon>
        <taxon>Escherichia</taxon>
    </lineage>
</organism>
<evidence type="ECO:0000313" key="1">
    <source>
        <dbReference type="EMBL" id="AAN80367.1"/>
    </source>
</evidence>
<dbReference type="AlphaFoldDB" id="A0A0H2V7L3"/>
<protein>
    <submittedName>
        <fullName evidence="1">Uncharacterized protein</fullName>
    </submittedName>
</protein>
<dbReference type="STRING" id="199310.c1908"/>
<evidence type="ECO:0000313" key="2">
    <source>
        <dbReference type="Proteomes" id="UP000001410"/>
    </source>
</evidence>
<sequence>MALYKVPFFYCVTRRRSRDTSTVFSASARLQAFCRFSHICGELPITTDSFIAISGVKAAFPVSNRLAVEGAISIALANSRRLTLSSSSDS</sequence>